<dbReference type="Pfam" id="PF00294">
    <property type="entry name" value="PfkB"/>
    <property type="match status" value="1"/>
</dbReference>
<gene>
    <name evidence="4" type="ORF">FB388_5746</name>
</gene>
<dbReference type="Proteomes" id="UP000319818">
    <property type="component" value="Unassembled WGS sequence"/>
</dbReference>
<feature type="domain" description="Carbohydrate kinase PfkB" evidence="3">
    <location>
        <begin position="7"/>
        <end position="287"/>
    </location>
</feature>
<dbReference type="InterPro" id="IPR011611">
    <property type="entry name" value="PfkB_dom"/>
</dbReference>
<dbReference type="InterPro" id="IPR029056">
    <property type="entry name" value="Ribokinase-like"/>
</dbReference>
<evidence type="ECO:0000259" key="3">
    <source>
        <dbReference type="Pfam" id="PF00294"/>
    </source>
</evidence>
<sequence>MTDEHGVLVIGDYYIDMVFAGLPRWPQPGEEIFASQIRVLAGGAFTHARALHRLRIPPTWAAQLGDDPYSRLLLDTAAAEGLDTSAYLVHDHAVRNVSVAASHAGERGFLSFKEPVPPRDVTGAIIRHRPAIVLIAELRRGERLAAVVDAARAVDARVVMDPQHVESTLRDPAVRTVLRSIDVFLPNAAEARRLTGREQLPDAVEDLAALTPVVAVKNGADAALAAHGAVRCTATPPEVTVVDTVGAGDCFDAGFVAGLANGLDLDACLRLATWCGSLSTRDYGGAAAPHLDDIARLAPDLVPWASVTPPS</sequence>
<organism evidence="4 5">
    <name type="scientific">Pseudonocardia cypriaca</name>
    <dbReference type="NCBI Taxonomy" id="882449"/>
    <lineage>
        <taxon>Bacteria</taxon>
        <taxon>Bacillati</taxon>
        <taxon>Actinomycetota</taxon>
        <taxon>Actinomycetes</taxon>
        <taxon>Pseudonocardiales</taxon>
        <taxon>Pseudonocardiaceae</taxon>
        <taxon>Pseudonocardia</taxon>
    </lineage>
</organism>
<dbReference type="EMBL" id="VFPH01000002">
    <property type="protein sequence ID" value="TQM38506.1"/>
    <property type="molecule type" value="Genomic_DNA"/>
</dbReference>
<dbReference type="AlphaFoldDB" id="A0A543FXE6"/>
<proteinExistence type="predicted"/>
<keyword evidence="5" id="KW-1185">Reference proteome</keyword>
<reference evidence="4 5" key="1">
    <citation type="submission" date="2019-06" db="EMBL/GenBank/DDBJ databases">
        <title>Sequencing the genomes of 1000 actinobacteria strains.</title>
        <authorList>
            <person name="Klenk H.-P."/>
        </authorList>
    </citation>
    <scope>NUCLEOTIDE SEQUENCE [LARGE SCALE GENOMIC DNA]</scope>
    <source>
        <strain evidence="4 5">DSM 45511</strain>
    </source>
</reference>
<dbReference type="RefSeq" id="WP_142105173.1">
    <property type="nucleotide sequence ID" value="NZ_VFPH01000002.1"/>
</dbReference>
<evidence type="ECO:0000256" key="2">
    <source>
        <dbReference type="ARBA" id="ARBA00022777"/>
    </source>
</evidence>
<dbReference type="GO" id="GO:0016301">
    <property type="term" value="F:kinase activity"/>
    <property type="evidence" value="ECO:0007669"/>
    <property type="project" value="UniProtKB-KW"/>
</dbReference>
<dbReference type="PANTHER" id="PTHR10584:SF167">
    <property type="entry name" value="PFKB DOMAIN PROTEIN"/>
    <property type="match status" value="1"/>
</dbReference>
<dbReference type="Gene3D" id="3.40.1190.20">
    <property type="match status" value="1"/>
</dbReference>
<dbReference type="PANTHER" id="PTHR10584">
    <property type="entry name" value="SUGAR KINASE"/>
    <property type="match status" value="1"/>
</dbReference>
<name>A0A543FXE6_9PSEU</name>
<comment type="caution">
    <text evidence="4">The sequence shown here is derived from an EMBL/GenBank/DDBJ whole genome shotgun (WGS) entry which is preliminary data.</text>
</comment>
<protein>
    <recommendedName>
        <fullName evidence="3">Carbohydrate kinase PfkB domain-containing protein</fullName>
    </recommendedName>
</protein>
<accession>A0A543FXE6</accession>
<keyword evidence="2" id="KW-0418">Kinase</keyword>
<dbReference type="PROSITE" id="PS00584">
    <property type="entry name" value="PFKB_KINASES_2"/>
    <property type="match status" value="1"/>
</dbReference>
<evidence type="ECO:0000313" key="4">
    <source>
        <dbReference type="EMBL" id="TQM38506.1"/>
    </source>
</evidence>
<evidence type="ECO:0000313" key="5">
    <source>
        <dbReference type="Proteomes" id="UP000319818"/>
    </source>
</evidence>
<keyword evidence="1" id="KW-0808">Transferase</keyword>
<dbReference type="SUPFAM" id="SSF53613">
    <property type="entry name" value="Ribokinase-like"/>
    <property type="match status" value="1"/>
</dbReference>
<dbReference type="OrthoDB" id="7946249at2"/>
<evidence type="ECO:0000256" key="1">
    <source>
        <dbReference type="ARBA" id="ARBA00022679"/>
    </source>
</evidence>
<dbReference type="InterPro" id="IPR002173">
    <property type="entry name" value="Carboh/pur_kinase_PfkB_CS"/>
</dbReference>